<dbReference type="InterPro" id="IPR057702">
    <property type="entry name" value="DUF7942"/>
</dbReference>
<feature type="transmembrane region" description="Helical" evidence="1">
    <location>
        <begin position="20"/>
        <end position="39"/>
    </location>
</feature>
<evidence type="ECO:0000313" key="2">
    <source>
        <dbReference type="EMBL" id="KEG41028.1"/>
    </source>
</evidence>
<name>A0ABR4T0T0_9ACTN</name>
<keyword evidence="3" id="KW-1185">Reference proteome</keyword>
<organism evidence="2 3">
    <name type="scientific">Streptomyces griseorubens</name>
    <dbReference type="NCBI Taxonomy" id="66897"/>
    <lineage>
        <taxon>Bacteria</taxon>
        <taxon>Bacillati</taxon>
        <taxon>Actinomycetota</taxon>
        <taxon>Actinomycetes</taxon>
        <taxon>Kitasatosporales</taxon>
        <taxon>Streptomycetaceae</taxon>
        <taxon>Streptomyces</taxon>
        <taxon>Streptomyces althioticus group</taxon>
    </lineage>
</organism>
<dbReference type="RefSeq" id="WP_037640727.1">
    <property type="nucleotide sequence ID" value="NZ_KL503830.1"/>
</dbReference>
<feature type="transmembrane region" description="Helical" evidence="1">
    <location>
        <begin position="71"/>
        <end position="90"/>
    </location>
</feature>
<reference evidence="2 3" key="1">
    <citation type="submission" date="2014-04" db="EMBL/GenBank/DDBJ databases">
        <title>Draft genome sequence of the novel Streptomyces griseorubens JSD-1 playing a role in carbon and nitrogen cycle.</title>
        <authorList>
            <consortium name="Shanghai Jiao Tong University"/>
            <person name="Feng H."/>
            <person name="Sun Y."/>
            <person name="Zhi Y."/>
            <person name="Mao L."/>
            <person name="Luo Y."/>
            <person name="Wei X."/>
            <person name="Zhou P."/>
        </authorList>
    </citation>
    <scope>NUCLEOTIDE SEQUENCE [LARGE SCALE GENOMIC DNA]</scope>
    <source>
        <strain evidence="2 3">JSD-1</strain>
    </source>
</reference>
<comment type="caution">
    <text evidence="2">The sequence shown here is derived from an EMBL/GenBank/DDBJ whole genome shotgun (WGS) entry which is preliminary data.</text>
</comment>
<dbReference type="NCBIfam" id="NF046119">
    <property type="entry name" value="memb_SCO4225"/>
    <property type="match status" value="1"/>
</dbReference>
<keyword evidence="1" id="KW-0472">Membrane</keyword>
<keyword evidence="1" id="KW-1133">Transmembrane helix</keyword>
<proteinExistence type="predicted"/>
<evidence type="ECO:0008006" key="4">
    <source>
        <dbReference type="Google" id="ProtNLM"/>
    </source>
</evidence>
<dbReference type="Proteomes" id="UP000027632">
    <property type="component" value="Unassembled WGS sequence"/>
</dbReference>
<evidence type="ECO:0000256" key="1">
    <source>
        <dbReference type="SAM" id="Phobius"/>
    </source>
</evidence>
<dbReference type="EMBL" id="JJMG01000137">
    <property type="protein sequence ID" value="KEG41028.1"/>
    <property type="molecule type" value="Genomic_DNA"/>
</dbReference>
<accession>A0ABR4T0T0</accession>
<sequence>MPGRPDRPLLRRLYGDAFALGYLGVCAALTVWAFAASAGENEDASLAGVVPVLATAPVSVAALALPGGRPAFVLAVAAGALVNATLITWCSRRLRGEKH</sequence>
<dbReference type="Pfam" id="PF25637">
    <property type="entry name" value="DUF7942"/>
    <property type="match status" value="1"/>
</dbReference>
<feature type="transmembrane region" description="Helical" evidence="1">
    <location>
        <begin position="46"/>
        <end position="65"/>
    </location>
</feature>
<evidence type="ECO:0000313" key="3">
    <source>
        <dbReference type="Proteomes" id="UP000027632"/>
    </source>
</evidence>
<gene>
    <name evidence="2" type="ORF">DJ64_05410</name>
</gene>
<protein>
    <recommendedName>
        <fullName evidence="4">Integral membrane protein</fullName>
    </recommendedName>
</protein>
<keyword evidence="1" id="KW-0812">Transmembrane</keyword>